<evidence type="ECO:0000313" key="2">
    <source>
        <dbReference type="Proteomes" id="UP000198480"/>
    </source>
</evidence>
<dbReference type="OrthoDB" id="632318at2"/>
<gene>
    <name evidence="1" type="ORF">SAMN06295967_101389</name>
</gene>
<proteinExistence type="predicted"/>
<dbReference type="AlphaFoldDB" id="A0A239ATR2"/>
<keyword evidence="2" id="KW-1185">Reference proteome</keyword>
<evidence type="ECO:0000313" key="1">
    <source>
        <dbReference type="EMBL" id="SNR99007.1"/>
    </source>
</evidence>
<sequence length="355" mass="40085">MTKLKPFFLSISLLGLLLWLGACTKNISMSRLMPAEIDVPNHVQRLLIVDRTAPQNENLAVLEGLISGEAPFEVRNAVEATIATIQQELNTSPRFEVIRARERLRGGLFAQTFPNPLTWPQIEALCREYNADAVLALEKFSSDFIVTDKRQIIKKTEGEGRNAKTVEVQGIYAEGVASVQVGFRFYDPLTKNIADQRDFEKTNLWSAEAETRTQALALLIDKVKATQYVGQVAGASYARRIAPMYLSINRTLYQKPKENPALARGARLAEVNRWEEAIEVWENGLNFPNRDKSGGRICYNIAVGFEVLGDLESAKYWAGKAYTDYGFKQGRTYSNQLNVRMGQEERLRQQLSREN</sequence>
<organism evidence="1 2">
    <name type="scientific">Belliella buryatensis</name>
    <dbReference type="NCBI Taxonomy" id="1500549"/>
    <lineage>
        <taxon>Bacteria</taxon>
        <taxon>Pseudomonadati</taxon>
        <taxon>Bacteroidota</taxon>
        <taxon>Cytophagia</taxon>
        <taxon>Cytophagales</taxon>
        <taxon>Cyclobacteriaceae</taxon>
        <taxon>Belliella</taxon>
    </lineage>
</organism>
<name>A0A239ATR2_9BACT</name>
<dbReference type="RefSeq" id="WP_089237373.1">
    <property type="nucleotide sequence ID" value="NZ_FZOK01000001.1"/>
</dbReference>
<dbReference type="PROSITE" id="PS51257">
    <property type="entry name" value="PROKAR_LIPOPROTEIN"/>
    <property type="match status" value="1"/>
</dbReference>
<dbReference type="EMBL" id="FZOK01000001">
    <property type="protein sequence ID" value="SNR99007.1"/>
    <property type="molecule type" value="Genomic_DNA"/>
</dbReference>
<protein>
    <submittedName>
        <fullName evidence="1">Uncharacterized protein</fullName>
    </submittedName>
</protein>
<reference evidence="2" key="1">
    <citation type="submission" date="2017-06" db="EMBL/GenBank/DDBJ databases">
        <authorList>
            <person name="Varghese N."/>
            <person name="Submissions S."/>
        </authorList>
    </citation>
    <scope>NUCLEOTIDE SEQUENCE [LARGE SCALE GENOMIC DNA]</scope>
    <source>
        <strain evidence="2">5C</strain>
    </source>
</reference>
<accession>A0A239ATR2</accession>
<dbReference type="Proteomes" id="UP000198480">
    <property type="component" value="Unassembled WGS sequence"/>
</dbReference>
<dbReference type="Pfam" id="PF19867">
    <property type="entry name" value="DUF6340"/>
    <property type="match status" value="1"/>
</dbReference>
<dbReference type="InterPro" id="IPR045921">
    <property type="entry name" value="DUF6340"/>
</dbReference>